<accession>A0A9W4TTF6</accession>
<feature type="domain" description="UBX" evidence="2">
    <location>
        <begin position="423"/>
        <end position="508"/>
    </location>
</feature>
<comment type="caution">
    <text evidence="3">The sequence shown here is derived from an EMBL/GenBank/DDBJ whole genome shotgun (WGS) entry which is preliminary data.</text>
</comment>
<evidence type="ECO:0000256" key="1">
    <source>
        <dbReference type="SAM" id="MobiDB-lite"/>
    </source>
</evidence>
<protein>
    <recommendedName>
        <fullName evidence="2">UBX domain-containing protein</fullName>
    </recommendedName>
</protein>
<dbReference type="PANTHER" id="PTHR23322">
    <property type="entry name" value="FAS-ASSOCIATED PROTEIN"/>
    <property type="match status" value="1"/>
</dbReference>
<dbReference type="GO" id="GO:0043161">
    <property type="term" value="P:proteasome-mediated ubiquitin-dependent protein catabolic process"/>
    <property type="evidence" value="ECO:0007669"/>
    <property type="project" value="TreeGrafter"/>
</dbReference>
<feature type="compositionally biased region" description="Basic and acidic residues" evidence="1">
    <location>
        <begin position="372"/>
        <end position="381"/>
    </location>
</feature>
<dbReference type="CDD" id="cd01767">
    <property type="entry name" value="UBX"/>
    <property type="match status" value="1"/>
</dbReference>
<dbReference type="Proteomes" id="UP001152885">
    <property type="component" value="Unassembled WGS sequence"/>
</dbReference>
<feature type="compositionally biased region" description="Acidic residues" evidence="1">
    <location>
        <begin position="143"/>
        <end position="158"/>
    </location>
</feature>
<dbReference type="SMART" id="SM00594">
    <property type="entry name" value="UAS"/>
    <property type="match status" value="1"/>
</dbReference>
<dbReference type="Pfam" id="PF14555">
    <property type="entry name" value="UBA_4"/>
    <property type="match status" value="1"/>
</dbReference>
<dbReference type="Pfam" id="PF13899">
    <property type="entry name" value="Thioredoxin_7"/>
    <property type="match status" value="1"/>
</dbReference>
<keyword evidence="4" id="KW-1185">Reference proteome</keyword>
<dbReference type="GO" id="GO:0005634">
    <property type="term" value="C:nucleus"/>
    <property type="evidence" value="ECO:0007669"/>
    <property type="project" value="TreeGrafter"/>
</dbReference>
<dbReference type="InterPro" id="IPR050730">
    <property type="entry name" value="UBX_domain-protein"/>
</dbReference>
<feature type="region of interest" description="Disordered" evidence="1">
    <location>
        <begin position="143"/>
        <end position="197"/>
    </location>
</feature>
<gene>
    <name evidence="3" type="ORF">CANVERA_P1237</name>
</gene>
<proteinExistence type="predicted"/>
<name>A0A9W4TTF6_9ASCO</name>
<dbReference type="InterPro" id="IPR036249">
    <property type="entry name" value="Thioredoxin-like_sf"/>
</dbReference>
<reference evidence="3" key="1">
    <citation type="submission" date="2022-12" db="EMBL/GenBank/DDBJ databases">
        <authorList>
            <person name="Brejova B."/>
        </authorList>
    </citation>
    <scope>NUCLEOTIDE SEQUENCE</scope>
</reference>
<sequence length="510" mass="59006">MMDEHIPTFLAVTGIEDELIAKQFLEVANNDLELAVTLYMESGGQTNQTQNHSGSNQDDAELAQRLQQHAYQDADDVREADSNVHRHETLVDQFGGTGSPFPFPQLNQFNNRPVDFFGRRQQGIFHQGLDFENRITELDDEDMEDMEDMEDEEDEDFENCQYEDSNVRILDSDGEEIEEMESRGSGRRRRLRQQRESELTSTQRRLANLFRPPFDIISIISLDQAKVEAKNEQKWILINIQDSSEFNCQVINRDLWSNSRIKQLVKDNFIFLQYQQDSFNGETYLNFYGHCEIFPHLAILDPLTGERVYKFKDGEVPDVEIFTEEVDQFLSQFSLNPNSNNPIIQHEIKIDPDSLSEEQQIELAMKQSIMDNQKDKGKSYEEPIDLDSEPEQEKEESNTITTDTNTESVFDSIKPINHEEPSGAEPTTRIQIRFPNGKRLVRKVGLNDTIKSLYEYLKYVLVENGQDYGLNADDKFNLSSSDKAFKFIESLDRTIEEANLKNASILLEKD</sequence>
<dbReference type="Gene3D" id="3.10.20.90">
    <property type="entry name" value="Phosphatidylinositol 3-kinase Catalytic Subunit, Chain A, domain 1"/>
    <property type="match status" value="1"/>
</dbReference>
<dbReference type="InterPro" id="IPR009060">
    <property type="entry name" value="UBA-like_sf"/>
</dbReference>
<dbReference type="SMART" id="SM00166">
    <property type="entry name" value="UBX"/>
    <property type="match status" value="1"/>
</dbReference>
<dbReference type="EMBL" id="CANTUO010000001">
    <property type="protein sequence ID" value="CAI5756719.1"/>
    <property type="molecule type" value="Genomic_DNA"/>
</dbReference>
<dbReference type="InterPro" id="IPR006577">
    <property type="entry name" value="UAS"/>
</dbReference>
<evidence type="ECO:0000259" key="2">
    <source>
        <dbReference type="PROSITE" id="PS50033"/>
    </source>
</evidence>
<dbReference type="Pfam" id="PF00789">
    <property type="entry name" value="UBX"/>
    <property type="match status" value="1"/>
</dbReference>
<dbReference type="CDD" id="cd02958">
    <property type="entry name" value="UAS"/>
    <property type="match status" value="1"/>
</dbReference>
<organism evidence="3 4">
    <name type="scientific">Candida verbasci</name>
    <dbReference type="NCBI Taxonomy" id="1227364"/>
    <lineage>
        <taxon>Eukaryota</taxon>
        <taxon>Fungi</taxon>
        <taxon>Dikarya</taxon>
        <taxon>Ascomycota</taxon>
        <taxon>Saccharomycotina</taxon>
        <taxon>Pichiomycetes</taxon>
        <taxon>Debaryomycetaceae</taxon>
        <taxon>Candida/Lodderomyces clade</taxon>
        <taxon>Candida</taxon>
    </lineage>
</organism>
<dbReference type="PANTHER" id="PTHR23322:SF6">
    <property type="entry name" value="UBX DOMAIN-CONTAINING PROTEIN 7"/>
    <property type="match status" value="1"/>
</dbReference>
<dbReference type="InterPro" id="IPR029071">
    <property type="entry name" value="Ubiquitin-like_domsf"/>
</dbReference>
<dbReference type="AlphaFoldDB" id="A0A9W4TTF6"/>
<feature type="region of interest" description="Disordered" evidence="1">
    <location>
        <begin position="371"/>
        <end position="404"/>
    </location>
</feature>
<dbReference type="PROSITE" id="PS50033">
    <property type="entry name" value="UBX"/>
    <property type="match status" value="1"/>
</dbReference>
<dbReference type="InterPro" id="IPR001012">
    <property type="entry name" value="UBX_dom"/>
</dbReference>
<dbReference type="Gene3D" id="3.40.30.10">
    <property type="entry name" value="Glutaredoxin"/>
    <property type="match status" value="1"/>
</dbReference>
<dbReference type="SUPFAM" id="SSF46934">
    <property type="entry name" value="UBA-like"/>
    <property type="match status" value="1"/>
</dbReference>
<evidence type="ECO:0000313" key="3">
    <source>
        <dbReference type="EMBL" id="CAI5756719.1"/>
    </source>
</evidence>
<dbReference type="SUPFAM" id="SSF54236">
    <property type="entry name" value="Ubiquitin-like"/>
    <property type="match status" value="1"/>
</dbReference>
<dbReference type="SUPFAM" id="SSF52833">
    <property type="entry name" value="Thioredoxin-like"/>
    <property type="match status" value="1"/>
</dbReference>
<dbReference type="GO" id="GO:0043130">
    <property type="term" value="F:ubiquitin binding"/>
    <property type="evidence" value="ECO:0007669"/>
    <property type="project" value="TreeGrafter"/>
</dbReference>
<dbReference type="Gene3D" id="1.10.8.10">
    <property type="entry name" value="DNA helicase RuvA subunit, C-terminal domain"/>
    <property type="match status" value="1"/>
</dbReference>
<evidence type="ECO:0000313" key="4">
    <source>
        <dbReference type="Proteomes" id="UP001152885"/>
    </source>
</evidence>
<dbReference type="OrthoDB" id="270602at2759"/>
<feature type="compositionally biased region" description="Acidic residues" evidence="1">
    <location>
        <begin position="382"/>
        <end position="394"/>
    </location>
</feature>